<name>A0A251V3B9_HELAN</name>
<gene>
    <name evidence="5" type="ORF">HannXRQ_Chr03g0060821</name>
    <name evidence="6" type="ORF">HannXRQ_Chr03g0060831</name>
    <name evidence="4" type="ORF">HannXRQ_Chr15g0496601</name>
    <name evidence="2" type="ORF">HanXRQr2_Chr07g0305401</name>
    <name evidence="3" type="ORF">HanXRQr2_Chr07g0305411</name>
</gene>
<reference evidence="2" key="3">
    <citation type="submission" date="2020-06" db="EMBL/GenBank/DDBJ databases">
        <title>Helianthus annuus Genome sequencing and assembly Release 2.</title>
        <authorList>
            <person name="Gouzy J."/>
            <person name="Langlade N."/>
            <person name="Munos S."/>
        </authorList>
    </citation>
    <scope>NUCLEOTIDE SEQUENCE</scope>
    <source>
        <tissue evidence="2">Leaves</tissue>
    </source>
</reference>
<feature type="region of interest" description="Disordered" evidence="1">
    <location>
        <begin position="43"/>
        <end position="72"/>
    </location>
</feature>
<reference evidence="2 7" key="1">
    <citation type="journal article" date="2017" name="Nature">
        <title>The sunflower genome provides insights into oil metabolism, flowering and Asterid evolution.</title>
        <authorList>
            <person name="Badouin H."/>
            <person name="Gouzy J."/>
            <person name="Grassa C.J."/>
            <person name="Murat F."/>
            <person name="Staton S.E."/>
            <person name="Cottret L."/>
            <person name="Lelandais-Briere C."/>
            <person name="Owens G.L."/>
            <person name="Carrere S."/>
            <person name="Mayjonade B."/>
            <person name="Legrand L."/>
            <person name="Gill N."/>
            <person name="Kane N.C."/>
            <person name="Bowers J.E."/>
            <person name="Hubner S."/>
            <person name="Bellec A."/>
            <person name="Berard A."/>
            <person name="Berges H."/>
            <person name="Blanchet N."/>
            <person name="Boniface M.C."/>
            <person name="Brunel D."/>
            <person name="Catrice O."/>
            <person name="Chaidir N."/>
            <person name="Claudel C."/>
            <person name="Donnadieu C."/>
            <person name="Faraut T."/>
            <person name="Fievet G."/>
            <person name="Helmstetter N."/>
            <person name="King M."/>
            <person name="Knapp S.J."/>
            <person name="Lai Z."/>
            <person name="Le Paslier M.C."/>
            <person name="Lippi Y."/>
            <person name="Lorenzon L."/>
            <person name="Mandel J.R."/>
            <person name="Marage G."/>
            <person name="Marchand G."/>
            <person name="Marquand E."/>
            <person name="Bret-Mestries E."/>
            <person name="Morien E."/>
            <person name="Nambeesan S."/>
            <person name="Nguyen T."/>
            <person name="Pegot-Espagnet P."/>
            <person name="Pouilly N."/>
            <person name="Raftis F."/>
            <person name="Sallet E."/>
            <person name="Schiex T."/>
            <person name="Thomas J."/>
            <person name="Vandecasteele C."/>
            <person name="Vares D."/>
            <person name="Vear F."/>
            <person name="Vautrin S."/>
            <person name="Crespi M."/>
            <person name="Mangin B."/>
            <person name="Burke J.M."/>
            <person name="Salse J."/>
            <person name="Munos S."/>
            <person name="Vincourt P."/>
            <person name="Rieseberg L.H."/>
            <person name="Langlade N.B."/>
        </authorList>
    </citation>
    <scope>NUCLEOTIDE SEQUENCE [LARGE SCALE GENOMIC DNA]</scope>
    <source>
        <strain evidence="7">cv. SF193</strain>
        <tissue evidence="2">Leaves</tissue>
    </source>
</reference>
<evidence type="ECO:0000313" key="6">
    <source>
        <dbReference type="EMBL" id="OTG30109.1"/>
    </source>
</evidence>
<evidence type="ECO:0000313" key="3">
    <source>
        <dbReference type="EMBL" id="KAF5799516.1"/>
    </source>
</evidence>
<dbReference type="AlphaFoldDB" id="A0A251V3B9"/>
<dbReference type="EMBL" id="MNCJ02000322">
    <property type="protein sequence ID" value="KAF5799515.1"/>
    <property type="molecule type" value="Genomic_DNA"/>
</dbReference>
<dbReference type="EMBL" id="CM007892">
    <property type="protein sequence ID" value="OTG30109.1"/>
    <property type="molecule type" value="Genomic_DNA"/>
</dbReference>
<evidence type="ECO:0000313" key="7">
    <source>
        <dbReference type="Proteomes" id="UP000215914"/>
    </source>
</evidence>
<dbReference type="EMBL" id="CM007892">
    <property type="protein sequence ID" value="OTG30108.1"/>
    <property type="molecule type" value="Genomic_DNA"/>
</dbReference>
<dbReference type="Proteomes" id="UP000215914">
    <property type="component" value="Chromosome 15"/>
</dbReference>
<dbReference type="Gramene" id="mRNA:HanXRQr2_Chr07g0305401">
    <property type="protein sequence ID" value="mRNA:HanXRQr2_Chr07g0305401"/>
    <property type="gene ID" value="HanXRQr2_Chr07g0305401"/>
</dbReference>
<organism evidence="5 7">
    <name type="scientific">Helianthus annuus</name>
    <name type="common">Common sunflower</name>
    <dbReference type="NCBI Taxonomy" id="4232"/>
    <lineage>
        <taxon>Eukaryota</taxon>
        <taxon>Viridiplantae</taxon>
        <taxon>Streptophyta</taxon>
        <taxon>Embryophyta</taxon>
        <taxon>Tracheophyta</taxon>
        <taxon>Spermatophyta</taxon>
        <taxon>Magnoliopsida</taxon>
        <taxon>eudicotyledons</taxon>
        <taxon>Gunneridae</taxon>
        <taxon>Pentapetalae</taxon>
        <taxon>asterids</taxon>
        <taxon>campanulids</taxon>
        <taxon>Asterales</taxon>
        <taxon>Asteraceae</taxon>
        <taxon>Asteroideae</taxon>
        <taxon>Heliantheae alliance</taxon>
        <taxon>Heliantheae</taxon>
        <taxon>Helianthus</taxon>
    </lineage>
</organism>
<dbReference type="Gramene" id="mRNA:HanXRQr2_Chr07g0305411">
    <property type="protein sequence ID" value="mRNA:HanXRQr2_Chr07g0305411"/>
    <property type="gene ID" value="HanXRQr2_Chr07g0305411"/>
</dbReference>
<keyword evidence="7" id="KW-1185">Reference proteome</keyword>
<evidence type="ECO:0000313" key="4">
    <source>
        <dbReference type="EMBL" id="OTF96659.1"/>
    </source>
</evidence>
<dbReference type="EMBL" id="MNCJ02000322">
    <property type="protein sequence ID" value="KAF5799516.1"/>
    <property type="molecule type" value="Genomic_DNA"/>
</dbReference>
<sequence>MINCPDENRDRPKPESRRRHCFGILFYDKSIIRRNLILCFNVNNHPNSPTHSQNLSRQNRSSPENQSWPERSSETHSLFTFGSDYRTESFFLSLLVHYFKGISIRNQC</sequence>
<proteinExistence type="predicted"/>
<accession>A0A251V3B9</accession>
<protein>
    <submittedName>
        <fullName evidence="5">Uncharacterized protein</fullName>
    </submittedName>
</protein>
<reference evidence="5" key="2">
    <citation type="submission" date="2017-02" db="EMBL/GenBank/DDBJ databases">
        <title>Sunflower complete genome.</title>
        <authorList>
            <person name="Langlade N."/>
            <person name="Munos S."/>
        </authorList>
    </citation>
    <scope>NUCLEOTIDE SEQUENCE [LARGE SCALE GENOMIC DNA]</scope>
    <source>
        <tissue evidence="5">Leaves</tissue>
    </source>
</reference>
<evidence type="ECO:0000313" key="5">
    <source>
        <dbReference type="EMBL" id="OTG30108.1"/>
    </source>
</evidence>
<evidence type="ECO:0000313" key="2">
    <source>
        <dbReference type="EMBL" id="KAF5799515.1"/>
    </source>
</evidence>
<dbReference type="Proteomes" id="UP000215914">
    <property type="component" value="Chromosome 3"/>
</dbReference>
<dbReference type="EMBL" id="CM007904">
    <property type="protein sequence ID" value="OTF96659.1"/>
    <property type="molecule type" value="Genomic_DNA"/>
</dbReference>
<evidence type="ECO:0000256" key="1">
    <source>
        <dbReference type="SAM" id="MobiDB-lite"/>
    </source>
</evidence>